<gene>
    <name evidence="1" type="ORF">RPERSI_LOCUS25140</name>
</gene>
<protein>
    <submittedName>
        <fullName evidence="1">14647_t:CDS:1</fullName>
    </submittedName>
</protein>
<dbReference type="EMBL" id="CAJVQC010082325">
    <property type="protein sequence ID" value="CAG8819467.1"/>
    <property type="molecule type" value="Genomic_DNA"/>
</dbReference>
<evidence type="ECO:0000313" key="1">
    <source>
        <dbReference type="EMBL" id="CAG8819467.1"/>
    </source>
</evidence>
<sequence length="114" mass="12395">MFLWGGLACIPTFLWDFSGVLVNLRVSPVFLWNGFAFFSGVLISDIFSSYGACFVFVGSGNCADVALGDLFRFCRARIRLLVLCDVESAPGFGEVAVVDVIVSMTIFVGFWGLS</sequence>
<evidence type="ECO:0000313" key="2">
    <source>
        <dbReference type="Proteomes" id="UP000789920"/>
    </source>
</evidence>
<dbReference type="Proteomes" id="UP000789920">
    <property type="component" value="Unassembled WGS sequence"/>
</dbReference>
<comment type="caution">
    <text evidence="1">The sequence shown here is derived from an EMBL/GenBank/DDBJ whole genome shotgun (WGS) entry which is preliminary data.</text>
</comment>
<reference evidence="1" key="1">
    <citation type="submission" date="2021-06" db="EMBL/GenBank/DDBJ databases">
        <authorList>
            <person name="Kallberg Y."/>
            <person name="Tangrot J."/>
            <person name="Rosling A."/>
        </authorList>
    </citation>
    <scope>NUCLEOTIDE SEQUENCE</scope>
    <source>
        <strain evidence="1">MA461A</strain>
    </source>
</reference>
<name>A0ACA9RZX9_9GLOM</name>
<proteinExistence type="predicted"/>
<keyword evidence="2" id="KW-1185">Reference proteome</keyword>
<organism evidence="1 2">
    <name type="scientific">Racocetra persica</name>
    <dbReference type="NCBI Taxonomy" id="160502"/>
    <lineage>
        <taxon>Eukaryota</taxon>
        <taxon>Fungi</taxon>
        <taxon>Fungi incertae sedis</taxon>
        <taxon>Mucoromycota</taxon>
        <taxon>Glomeromycotina</taxon>
        <taxon>Glomeromycetes</taxon>
        <taxon>Diversisporales</taxon>
        <taxon>Gigasporaceae</taxon>
        <taxon>Racocetra</taxon>
    </lineage>
</organism>
<feature type="non-terminal residue" evidence="1">
    <location>
        <position position="114"/>
    </location>
</feature>
<accession>A0ACA9RZX9</accession>